<comment type="caution">
    <text evidence="1">The sequence shown here is derived from an EMBL/GenBank/DDBJ whole genome shotgun (WGS) entry which is preliminary data.</text>
</comment>
<reference evidence="2" key="1">
    <citation type="journal article" date="2019" name="Int. J. Syst. Evol. Microbiol.">
        <title>The Global Catalogue of Microorganisms (GCM) 10K type strain sequencing project: providing services to taxonomists for standard genome sequencing and annotation.</title>
        <authorList>
            <consortium name="The Broad Institute Genomics Platform"/>
            <consortium name="The Broad Institute Genome Sequencing Center for Infectious Disease"/>
            <person name="Wu L."/>
            <person name="Ma J."/>
        </authorList>
    </citation>
    <scope>NUCLEOTIDE SEQUENCE [LARGE SCALE GENOMIC DNA]</scope>
    <source>
        <strain evidence="2">JCM 13850</strain>
    </source>
</reference>
<keyword evidence="2" id="KW-1185">Reference proteome</keyword>
<name>A0ABP5LYT1_9ACTN</name>
<evidence type="ECO:0000313" key="1">
    <source>
        <dbReference type="EMBL" id="GAA2156635.1"/>
    </source>
</evidence>
<organism evidence="1 2">
    <name type="scientific">Actinomadura napierensis</name>
    <dbReference type="NCBI Taxonomy" id="267854"/>
    <lineage>
        <taxon>Bacteria</taxon>
        <taxon>Bacillati</taxon>
        <taxon>Actinomycetota</taxon>
        <taxon>Actinomycetes</taxon>
        <taxon>Streptosporangiales</taxon>
        <taxon>Thermomonosporaceae</taxon>
        <taxon>Actinomadura</taxon>
    </lineage>
</organism>
<protein>
    <recommendedName>
        <fullName evidence="3">DUF397 domain-containing protein</fullName>
    </recommendedName>
</protein>
<dbReference type="EMBL" id="BAAAMR010000073">
    <property type="protein sequence ID" value="GAA2156635.1"/>
    <property type="molecule type" value="Genomic_DNA"/>
</dbReference>
<dbReference type="Proteomes" id="UP001501020">
    <property type="component" value="Unassembled WGS sequence"/>
</dbReference>
<evidence type="ECO:0008006" key="3">
    <source>
        <dbReference type="Google" id="ProtNLM"/>
    </source>
</evidence>
<sequence>MPVMGTGSFRDESRNAVRPATMDGAGLTCVRAERPEAARDGGYLLLLDLAS</sequence>
<gene>
    <name evidence="1" type="ORF">GCM10009727_65570</name>
</gene>
<proteinExistence type="predicted"/>
<evidence type="ECO:0000313" key="2">
    <source>
        <dbReference type="Proteomes" id="UP001501020"/>
    </source>
</evidence>
<accession>A0ABP5LYT1</accession>